<evidence type="ECO:0000256" key="1">
    <source>
        <dbReference type="SAM" id="MobiDB-lite"/>
    </source>
</evidence>
<evidence type="ECO:0000313" key="2">
    <source>
        <dbReference type="EMBL" id="PON24960.1"/>
    </source>
</evidence>
<feature type="region of interest" description="Disordered" evidence="1">
    <location>
        <begin position="66"/>
        <end position="89"/>
    </location>
</feature>
<feature type="region of interest" description="Disordered" evidence="1">
    <location>
        <begin position="1"/>
        <end position="22"/>
    </location>
</feature>
<dbReference type="GeneID" id="29982789"/>
<reference evidence="2 3" key="1">
    <citation type="journal article" date="2016" name="Genome Announc.">
        <title>Draft Whole-Genome Sequence of Trichoderma gamsii T6085, a Promising Biocontrol Agent of Fusarium Head Blight on Wheat.</title>
        <authorList>
            <person name="Baroncelli R."/>
            <person name="Zapparata A."/>
            <person name="Piaggeschi G."/>
            <person name="Sarrocco S."/>
            <person name="Vannacci G."/>
        </authorList>
    </citation>
    <scope>NUCLEOTIDE SEQUENCE [LARGE SCALE GENOMIC DNA]</scope>
    <source>
        <strain evidence="2 3">T6085</strain>
    </source>
</reference>
<dbReference type="EMBL" id="JPDN02000020">
    <property type="protein sequence ID" value="PON24960.1"/>
    <property type="molecule type" value="Genomic_DNA"/>
</dbReference>
<name>A0A2P4ZL06_9HYPO</name>
<proteinExistence type="predicted"/>
<accession>A0A2P4ZL06</accession>
<sequence>MTGVNHSTGRSSAPNAAGKNHLSPRRGLCLITTLQKASHRGLEAIGAKYGDSLGAVGDPRISIQSRRLESTKRSPNSMNTSPVGTGTGTNAIQVGTNFGGQYFTRSRLWGVSSFMGITFLSDEGGAWPPCQRKKQIQPSQVSIDNGFKLPDRSTVEAYFSVFRTSALRLVFPIVGIDSFSSTDSRAFNDVADHSRDSNRAKACVFSFLAIMILLGDKLESFLVIESDQ</sequence>
<feature type="compositionally biased region" description="Polar residues" evidence="1">
    <location>
        <begin position="1"/>
        <end position="14"/>
    </location>
</feature>
<dbReference type="AlphaFoldDB" id="A0A2P4ZL06"/>
<organism evidence="2 3">
    <name type="scientific">Trichoderma gamsii</name>
    <dbReference type="NCBI Taxonomy" id="398673"/>
    <lineage>
        <taxon>Eukaryota</taxon>
        <taxon>Fungi</taxon>
        <taxon>Dikarya</taxon>
        <taxon>Ascomycota</taxon>
        <taxon>Pezizomycotina</taxon>
        <taxon>Sordariomycetes</taxon>
        <taxon>Hypocreomycetidae</taxon>
        <taxon>Hypocreales</taxon>
        <taxon>Hypocreaceae</taxon>
        <taxon>Trichoderma</taxon>
    </lineage>
</organism>
<dbReference type="Proteomes" id="UP000054821">
    <property type="component" value="Unassembled WGS sequence"/>
</dbReference>
<keyword evidence="3" id="KW-1185">Reference proteome</keyword>
<dbReference type="STRING" id="398673.A0A2P4ZL06"/>
<evidence type="ECO:0000313" key="3">
    <source>
        <dbReference type="Proteomes" id="UP000054821"/>
    </source>
</evidence>
<gene>
    <name evidence="2" type="ORF">TGAM01_v206041</name>
</gene>
<protein>
    <submittedName>
        <fullName evidence="2">Uncharacterized protein</fullName>
    </submittedName>
</protein>
<feature type="compositionally biased region" description="Polar residues" evidence="1">
    <location>
        <begin position="73"/>
        <end position="89"/>
    </location>
</feature>
<dbReference type="RefSeq" id="XP_018664213.1">
    <property type="nucleotide sequence ID" value="XM_018802706.1"/>
</dbReference>
<comment type="caution">
    <text evidence="2">The sequence shown here is derived from an EMBL/GenBank/DDBJ whole genome shotgun (WGS) entry which is preliminary data.</text>
</comment>